<organism evidence="3">
    <name type="scientific">Hanusia phi</name>
    <dbReference type="NCBI Taxonomy" id="3032"/>
    <lineage>
        <taxon>Eukaryota</taxon>
        <taxon>Cryptophyceae</taxon>
        <taxon>Pyrenomonadales</taxon>
        <taxon>Geminigeraceae</taxon>
        <taxon>Hanusia</taxon>
    </lineage>
</organism>
<feature type="region of interest" description="Disordered" evidence="2">
    <location>
        <begin position="1"/>
        <end position="48"/>
    </location>
</feature>
<reference evidence="3" key="1">
    <citation type="submission" date="2021-01" db="EMBL/GenBank/DDBJ databases">
        <authorList>
            <person name="Corre E."/>
            <person name="Pelletier E."/>
            <person name="Niang G."/>
            <person name="Scheremetjew M."/>
            <person name="Finn R."/>
            <person name="Kale V."/>
            <person name="Holt S."/>
            <person name="Cochrane G."/>
            <person name="Meng A."/>
            <person name="Brown T."/>
            <person name="Cohen L."/>
        </authorList>
    </citation>
    <scope>NUCLEOTIDE SEQUENCE</scope>
    <source>
        <strain evidence="3">CCMP325</strain>
    </source>
</reference>
<dbReference type="EMBL" id="HBEO01030564">
    <property type="protein sequence ID" value="CAD8502981.1"/>
    <property type="molecule type" value="Transcribed_RNA"/>
</dbReference>
<name>A0A7S0HU53_9CRYP</name>
<evidence type="ECO:0000256" key="2">
    <source>
        <dbReference type="SAM" id="MobiDB-lite"/>
    </source>
</evidence>
<feature type="coiled-coil region" evidence="1">
    <location>
        <begin position="119"/>
        <end position="163"/>
    </location>
</feature>
<dbReference type="AlphaFoldDB" id="A0A7S0HU53"/>
<evidence type="ECO:0000256" key="1">
    <source>
        <dbReference type="SAM" id="Coils"/>
    </source>
</evidence>
<gene>
    <name evidence="3" type="ORF">HPHI1048_LOCUS20731</name>
</gene>
<sequence>MPTVEGRRGRSPTPKTILSGHELLPKSSNNQQSPLIPGSIVLPNDQRSPLSPNSHNLAPFVHCTMHGSEVLVLELEAPIERIKSCDGAPFANNQIDWYSEVVRLEGECEKQYRLNLALMEQLRIATSVADERLAELQEAEGELEECKIALSSANQRIEELEYALWVEHCPGASHALEPSNKLPPSNAQEQLLVDAISKSLRDLEATCSLLQQPVEKFYFSREPATQSSMRFAGEHKSGETQPEALLQHESGGQPGVKLFAPPPQHKAIDRESDEGAAACSVCNERMEDVVKNHFLPAIIRRHLHSQHADNLRLQSELDFLQDHLRQSLHWKQKMLI</sequence>
<accession>A0A7S0HU53</accession>
<keyword evidence="1" id="KW-0175">Coiled coil</keyword>
<protein>
    <submittedName>
        <fullName evidence="3">Uncharacterized protein</fullName>
    </submittedName>
</protein>
<evidence type="ECO:0000313" key="3">
    <source>
        <dbReference type="EMBL" id="CAD8502981.1"/>
    </source>
</evidence>
<proteinExistence type="predicted"/>